<dbReference type="STRING" id="361077.A0A152A916"/>
<dbReference type="EMBL" id="LODT01000001">
    <property type="protein sequence ID" value="KYR02621.1"/>
    <property type="molecule type" value="Genomic_DNA"/>
</dbReference>
<dbReference type="InterPro" id="IPR050228">
    <property type="entry name" value="Carboxylesterase_BioH"/>
</dbReference>
<reference evidence="3 4" key="1">
    <citation type="submission" date="2015-12" db="EMBL/GenBank/DDBJ databases">
        <title>Dictyostelia acquired genes for synthesis and detection of signals that induce cell-type specialization by lateral gene transfer from prokaryotes.</title>
        <authorList>
            <person name="Gloeckner G."/>
            <person name="Schaap P."/>
        </authorList>
    </citation>
    <scope>NUCLEOTIDE SEQUENCE [LARGE SCALE GENOMIC DNA]</scope>
    <source>
        <strain evidence="3 4">TK</strain>
    </source>
</reference>
<evidence type="ECO:0000256" key="1">
    <source>
        <dbReference type="SAM" id="Phobius"/>
    </source>
</evidence>
<keyword evidence="1" id="KW-0472">Membrane</keyword>
<dbReference type="OrthoDB" id="408373at2759"/>
<accession>A0A152A916</accession>
<evidence type="ECO:0000313" key="3">
    <source>
        <dbReference type="EMBL" id="KYR02621.1"/>
    </source>
</evidence>
<sequence length="339" mass="38707">MEPNNIIDDDQVSVSEMFNPPFSEPSLEIYRDSHYIRTSYGVTSYQLFEPELQSNGTLRPRLIKNLSERKYHKKPLKMVVLFHGIVIWSFIFHRYVQTLIENDFTVLLFDFYGRGKSEAPMDQMYTLDLFLSQALDLLDNLKVDSVYCIGYSMGGAVASHFASTHPQRLIKLILLGPAIAPVINMPFAAKLITWPIIGKFVFSLFGSQGLVNKLERERLSTDISDPDSIDRRVVDDLVTKIKWQIVEKPNYLNSFHSTLCNIPFQSGIAHLLSNIPKSLPIYVILGTKDNIINYQNSVNFLKQHLSFARVDSLECGHAFTLESPEQSVNLIIQYLLEPL</sequence>
<dbReference type="Proteomes" id="UP000076078">
    <property type="component" value="Unassembled WGS sequence"/>
</dbReference>
<dbReference type="Pfam" id="PF00561">
    <property type="entry name" value="Abhydrolase_1"/>
    <property type="match status" value="1"/>
</dbReference>
<keyword evidence="1" id="KW-1133">Transmembrane helix</keyword>
<dbReference type="InterPro" id="IPR000073">
    <property type="entry name" value="AB_hydrolase_1"/>
</dbReference>
<dbReference type="PRINTS" id="PR00111">
    <property type="entry name" value="ABHYDROLASE"/>
</dbReference>
<keyword evidence="4" id="KW-1185">Reference proteome</keyword>
<feature type="domain" description="AB hydrolase-1" evidence="2">
    <location>
        <begin position="79"/>
        <end position="322"/>
    </location>
</feature>
<dbReference type="PANTHER" id="PTHR43194:SF2">
    <property type="entry name" value="PEROXISOMAL MEMBRANE PROTEIN LPX1"/>
    <property type="match status" value="1"/>
</dbReference>
<proteinExistence type="predicted"/>
<name>A0A152A916_TIELA</name>
<evidence type="ECO:0000313" key="4">
    <source>
        <dbReference type="Proteomes" id="UP000076078"/>
    </source>
</evidence>
<dbReference type="InParanoid" id="A0A152A916"/>
<organism evidence="3 4">
    <name type="scientific">Tieghemostelium lacteum</name>
    <name type="common">Slime mold</name>
    <name type="synonym">Dictyostelium lacteum</name>
    <dbReference type="NCBI Taxonomy" id="361077"/>
    <lineage>
        <taxon>Eukaryota</taxon>
        <taxon>Amoebozoa</taxon>
        <taxon>Evosea</taxon>
        <taxon>Eumycetozoa</taxon>
        <taxon>Dictyostelia</taxon>
        <taxon>Dictyosteliales</taxon>
        <taxon>Raperosteliaceae</taxon>
        <taxon>Tieghemostelium</taxon>
    </lineage>
</organism>
<protein>
    <recommendedName>
        <fullName evidence="2">AB hydrolase-1 domain-containing protein</fullName>
    </recommendedName>
</protein>
<dbReference type="PANTHER" id="PTHR43194">
    <property type="entry name" value="HYDROLASE ALPHA/BETA FOLD FAMILY"/>
    <property type="match status" value="1"/>
</dbReference>
<dbReference type="Gene3D" id="3.40.50.1820">
    <property type="entry name" value="alpha/beta hydrolase"/>
    <property type="match status" value="1"/>
</dbReference>
<gene>
    <name evidence="3" type="ORF">DLAC_00069</name>
</gene>
<dbReference type="InterPro" id="IPR029058">
    <property type="entry name" value="AB_hydrolase_fold"/>
</dbReference>
<feature type="transmembrane region" description="Helical" evidence="1">
    <location>
        <begin position="78"/>
        <end position="96"/>
    </location>
</feature>
<dbReference type="OMA" id="FHSTLCN"/>
<dbReference type="FunCoup" id="A0A152A916">
    <property type="interactions" value="13"/>
</dbReference>
<comment type="caution">
    <text evidence="3">The sequence shown here is derived from an EMBL/GenBank/DDBJ whole genome shotgun (WGS) entry which is preliminary data.</text>
</comment>
<dbReference type="AlphaFoldDB" id="A0A152A916"/>
<dbReference type="SUPFAM" id="SSF53474">
    <property type="entry name" value="alpha/beta-Hydrolases"/>
    <property type="match status" value="1"/>
</dbReference>
<keyword evidence="1" id="KW-0812">Transmembrane</keyword>
<evidence type="ECO:0000259" key="2">
    <source>
        <dbReference type="Pfam" id="PF00561"/>
    </source>
</evidence>